<organism evidence="2 3">
    <name type="scientific">Tepidibacillus fermentans</name>
    <dbReference type="NCBI Taxonomy" id="1281767"/>
    <lineage>
        <taxon>Bacteria</taxon>
        <taxon>Bacillati</taxon>
        <taxon>Bacillota</taxon>
        <taxon>Bacilli</taxon>
        <taxon>Bacillales</taxon>
        <taxon>Bacillaceae</taxon>
        <taxon>Tepidibacillus</taxon>
    </lineage>
</organism>
<evidence type="ECO:0000259" key="1">
    <source>
        <dbReference type="Pfam" id="PF13751"/>
    </source>
</evidence>
<evidence type="ECO:0000313" key="3">
    <source>
        <dbReference type="Proteomes" id="UP000295788"/>
    </source>
</evidence>
<dbReference type="PANTHER" id="PTHR33408:SF2">
    <property type="entry name" value="TRANSPOSASE DDE DOMAIN-CONTAINING PROTEIN"/>
    <property type="match status" value="1"/>
</dbReference>
<reference evidence="2 3" key="1">
    <citation type="submission" date="2019-03" db="EMBL/GenBank/DDBJ databases">
        <title>Genomic Encyclopedia of Type Strains, Phase IV (KMG-IV): sequencing the most valuable type-strain genomes for metagenomic binning, comparative biology and taxonomic classification.</title>
        <authorList>
            <person name="Goeker M."/>
        </authorList>
    </citation>
    <scope>NUCLEOTIDE SEQUENCE [LARGE SCALE GENOMIC DNA]</scope>
    <source>
        <strain evidence="2 3">DSM 23802</strain>
    </source>
</reference>
<feature type="domain" description="Transposase DDE" evidence="1">
    <location>
        <begin position="11"/>
        <end position="139"/>
    </location>
</feature>
<protein>
    <submittedName>
        <fullName evidence="2">Transposase</fullName>
    </submittedName>
</protein>
<accession>A0A4R3KJP6</accession>
<proteinExistence type="predicted"/>
<dbReference type="Pfam" id="PF13751">
    <property type="entry name" value="DDE_Tnp_1_6"/>
    <property type="match status" value="1"/>
</dbReference>
<evidence type="ECO:0000313" key="2">
    <source>
        <dbReference type="EMBL" id="TCS83973.1"/>
    </source>
</evidence>
<comment type="caution">
    <text evidence="2">The sequence shown here is derived from an EMBL/GenBank/DDBJ whole genome shotgun (WGS) entry which is preliminary data.</text>
</comment>
<dbReference type="Proteomes" id="UP000295788">
    <property type="component" value="Unassembled WGS sequence"/>
</dbReference>
<keyword evidence="3" id="KW-1185">Reference proteome</keyword>
<dbReference type="AlphaFoldDB" id="A0A4R3KJP6"/>
<name>A0A4R3KJP6_9BACI</name>
<gene>
    <name evidence="2" type="ORF">EDD72_10211</name>
</gene>
<dbReference type="EMBL" id="SMAB01000002">
    <property type="protein sequence ID" value="TCS83973.1"/>
    <property type="molecule type" value="Genomic_DNA"/>
</dbReference>
<dbReference type="PANTHER" id="PTHR33408">
    <property type="entry name" value="TRANSPOSASE"/>
    <property type="match status" value="1"/>
</dbReference>
<dbReference type="RefSeq" id="WP_201024140.1">
    <property type="nucleotide sequence ID" value="NZ_SMAB01000002.1"/>
</dbReference>
<sequence length="157" mass="18192">MFYNEQTDEYTCHNRKQLKPIGITHRTSATGYRSELTVYECEDCSGCQFKTKCTKCTKAKGNRKMQVSKTFIEKRQVLYENITSEEGTLLRVNRSIQVEGAFGVLKNDYDFNRFLTRGKNSVKNEFILLCFGYNVNKLHAKIQKDRVGKSLHDLKIA</sequence>
<dbReference type="InterPro" id="IPR025668">
    <property type="entry name" value="Tnp_DDE_dom"/>
</dbReference>